<dbReference type="Pfam" id="PF13231">
    <property type="entry name" value="PMT_2"/>
    <property type="match status" value="1"/>
</dbReference>
<dbReference type="PANTHER" id="PTHR33908">
    <property type="entry name" value="MANNOSYLTRANSFERASE YKCB-RELATED"/>
    <property type="match status" value="1"/>
</dbReference>
<feature type="transmembrane region" description="Helical" evidence="8">
    <location>
        <begin position="191"/>
        <end position="215"/>
    </location>
</feature>
<name>A0A3B0V3W8_9ZZZZ</name>
<feature type="transmembrane region" description="Helical" evidence="8">
    <location>
        <begin position="227"/>
        <end position="244"/>
    </location>
</feature>
<feature type="transmembrane region" description="Helical" evidence="8">
    <location>
        <begin position="407"/>
        <end position="428"/>
    </location>
</feature>
<feature type="transmembrane region" description="Helical" evidence="8">
    <location>
        <begin position="154"/>
        <end position="171"/>
    </location>
</feature>
<dbReference type="PANTHER" id="PTHR33908:SF11">
    <property type="entry name" value="MEMBRANE PROTEIN"/>
    <property type="match status" value="1"/>
</dbReference>
<protein>
    <recommendedName>
        <fullName evidence="9">Glycosyltransferase RgtA/B/C/D-like domain-containing protein</fullName>
    </recommendedName>
</protein>
<keyword evidence="3" id="KW-0328">Glycosyltransferase</keyword>
<evidence type="ECO:0000259" key="9">
    <source>
        <dbReference type="Pfam" id="PF13231"/>
    </source>
</evidence>
<evidence type="ECO:0000256" key="2">
    <source>
        <dbReference type="ARBA" id="ARBA00022475"/>
    </source>
</evidence>
<evidence type="ECO:0000256" key="3">
    <source>
        <dbReference type="ARBA" id="ARBA00022676"/>
    </source>
</evidence>
<feature type="domain" description="Glycosyltransferase RgtA/B/C/D-like" evidence="9">
    <location>
        <begin position="77"/>
        <end position="225"/>
    </location>
</feature>
<keyword evidence="7 8" id="KW-0472">Membrane</keyword>
<accession>A0A3B0V3W8</accession>
<sequence>MLILLGYLFVGGLYATQVPTWQAPDEPAHYNYIRQLANGRLPVISPGDWDQTYLEEIKDARFAPEYPIAAIEYEDWQPPLYYILLTPVFILTDGALLPLRLTSLLIGVAIIILAYHIARLLFPQARWVAWTTAVFVAFIPQHVAMLASINNDTLSELLIALLLYFTLRWVTDNSIRNHAEDRRWLIGLGLLLGLGFLTKATVYLMAPVLATVLLWQYWGTWQRLFQAGVLLFSPAFLLGAIWWVRNIFVYGGLDVLGKAAHDAVVVGQPRTVEWISQYGLPETIERFFQTTFNSFWGQFGWMAVPMQREVYWLLLALSATAVVGLFLHRFTTIQIPAQFRSRLPMLILWLTFLLTLGIHVGYNMTFVQHQGRYLFPALIPISLGFSLGLGTWLLLLERPFRRERPLLANLMPLGIGLLLIALDIFALYKFILPALTLS</sequence>
<comment type="subcellular location">
    <subcellularLocation>
        <location evidence="1">Cell membrane</location>
        <topology evidence="1">Multi-pass membrane protein</topology>
    </subcellularLocation>
</comment>
<evidence type="ECO:0000256" key="5">
    <source>
        <dbReference type="ARBA" id="ARBA00022692"/>
    </source>
</evidence>
<evidence type="ECO:0000313" key="10">
    <source>
        <dbReference type="EMBL" id="VAW31519.1"/>
    </source>
</evidence>
<keyword evidence="2" id="KW-1003">Cell membrane</keyword>
<keyword evidence="6 8" id="KW-1133">Transmembrane helix</keyword>
<keyword evidence="5 8" id="KW-0812">Transmembrane</keyword>
<evidence type="ECO:0000256" key="4">
    <source>
        <dbReference type="ARBA" id="ARBA00022679"/>
    </source>
</evidence>
<proteinExistence type="predicted"/>
<dbReference type="GO" id="GO:0008610">
    <property type="term" value="P:lipid biosynthetic process"/>
    <property type="evidence" value="ECO:0007669"/>
    <property type="project" value="UniProtKB-ARBA"/>
</dbReference>
<feature type="transmembrane region" description="Helical" evidence="8">
    <location>
        <begin position="310"/>
        <end position="331"/>
    </location>
</feature>
<feature type="transmembrane region" description="Helical" evidence="8">
    <location>
        <begin position="343"/>
        <end position="362"/>
    </location>
</feature>
<evidence type="ECO:0000256" key="8">
    <source>
        <dbReference type="SAM" id="Phobius"/>
    </source>
</evidence>
<feature type="transmembrane region" description="Helical" evidence="8">
    <location>
        <begin position="104"/>
        <end position="122"/>
    </location>
</feature>
<dbReference type="InterPro" id="IPR038731">
    <property type="entry name" value="RgtA/B/C-like"/>
</dbReference>
<feature type="transmembrane region" description="Helical" evidence="8">
    <location>
        <begin position="128"/>
        <end position="147"/>
    </location>
</feature>
<dbReference type="GO" id="GO:0016763">
    <property type="term" value="F:pentosyltransferase activity"/>
    <property type="evidence" value="ECO:0007669"/>
    <property type="project" value="TreeGrafter"/>
</dbReference>
<evidence type="ECO:0000256" key="6">
    <source>
        <dbReference type="ARBA" id="ARBA00022989"/>
    </source>
</evidence>
<dbReference type="InterPro" id="IPR050297">
    <property type="entry name" value="LipidA_mod_glycosyltrf_83"/>
</dbReference>
<evidence type="ECO:0000256" key="7">
    <source>
        <dbReference type="ARBA" id="ARBA00023136"/>
    </source>
</evidence>
<evidence type="ECO:0000256" key="1">
    <source>
        <dbReference type="ARBA" id="ARBA00004651"/>
    </source>
</evidence>
<dbReference type="AlphaFoldDB" id="A0A3B0V3W8"/>
<gene>
    <name evidence="10" type="ORF">MNBD_CHLOROFLEXI01-4295</name>
</gene>
<keyword evidence="4" id="KW-0808">Transferase</keyword>
<feature type="transmembrane region" description="Helical" evidence="8">
    <location>
        <begin position="374"/>
        <end position="395"/>
    </location>
</feature>
<reference evidence="10" key="1">
    <citation type="submission" date="2018-06" db="EMBL/GenBank/DDBJ databases">
        <authorList>
            <person name="Zhirakovskaya E."/>
        </authorList>
    </citation>
    <scope>NUCLEOTIDE SEQUENCE</scope>
</reference>
<organism evidence="10">
    <name type="scientific">hydrothermal vent metagenome</name>
    <dbReference type="NCBI Taxonomy" id="652676"/>
    <lineage>
        <taxon>unclassified sequences</taxon>
        <taxon>metagenomes</taxon>
        <taxon>ecological metagenomes</taxon>
    </lineage>
</organism>
<dbReference type="EMBL" id="UOEU01000240">
    <property type="protein sequence ID" value="VAW31519.1"/>
    <property type="molecule type" value="Genomic_DNA"/>
</dbReference>
<dbReference type="GO" id="GO:0005886">
    <property type="term" value="C:plasma membrane"/>
    <property type="evidence" value="ECO:0007669"/>
    <property type="project" value="UniProtKB-SubCell"/>
</dbReference>